<evidence type="ECO:0000259" key="2">
    <source>
        <dbReference type="Pfam" id="PF07687"/>
    </source>
</evidence>
<dbReference type="InterPro" id="IPR002933">
    <property type="entry name" value="Peptidase_M20"/>
</dbReference>
<dbReference type="SUPFAM" id="SSF55031">
    <property type="entry name" value="Bacterial exopeptidase dimerisation domain"/>
    <property type="match status" value="1"/>
</dbReference>
<dbReference type="PANTHER" id="PTHR30575:SF0">
    <property type="entry name" value="XAA-ARG DIPEPTIDASE"/>
    <property type="match status" value="1"/>
</dbReference>
<dbReference type="PANTHER" id="PTHR30575">
    <property type="entry name" value="PEPTIDASE M20"/>
    <property type="match status" value="1"/>
</dbReference>
<reference evidence="3 4" key="1">
    <citation type="submission" date="2016-11" db="EMBL/GenBank/DDBJ databases">
        <title>Description of two novel members of the family Erysipelotrichaceae: Ileibacterium lipovorans gen. nov., sp. nov. and Dubosiella newyorkensis, gen. nov., sp. nov.</title>
        <authorList>
            <person name="Cox L.M."/>
            <person name="Sohn J."/>
            <person name="Tyrrell K.L."/>
            <person name="Citron D.M."/>
            <person name="Lawson P.A."/>
            <person name="Patel N.B."/>
            <person name="Iizumi T."/>
            <person name="Perez-Perez G.I."/>
            <person name="Goldstein E.J."/>
            <person name="Blaser M.J."/>
        </authorList>
    </citation>
    <scope>NUCLEOTIDE SEQUENCE [LARGE SCALE GENOMIC DNA]</scope>
    <source>
        <strain evidence="3 4">NYU-BL-A4</strain>
    </source>
</reference>
<dbReference type="InterPro" id="IPR036264">
    <property type="entry name" value="Bact_exopeptidase_dim_dom"/>
</dbReference>
<dbReference type="Gene3D" id="3.30.70.360">
    <property type="match status" value="1"/>
</dbReference>
<dbReference type="InterPro" id="IPR017144">
    <property type="entry name" value="Xaa-Arg_dipeptidase"/>
</dbReference>
<dbReference type="GO" id="GO:0005737">
    <property type="term" value="C:cytoplasm"/>
    <property type="evidence" value="ECO:0007669"/>
    <property type="project" value="TreeGrafter"/>
</dbReference>
<sequence>MKNEIQARAREWLPRFEEISEYLFSHPELGGQEEKACQYLTSFLEKNGFRIEYPYGSQSTAFRAEFGHGNPVVAFLAEYDALPGYGEAHDQIAHACGHNWIAASSVGAAIVLSSFLSQEDVKIVVIGTPAEESIGGKCVLVQEGAFCDVDAVFQMHLAARTVLMPKIQAMDSIEFEFFGKASHAALAPEEGINALDAVISLFNGLNQMRAQLSKEDSIMGIITNGGSTCNIIPEYASCQFYVRSCSRKRVDALVKRMISLADGASLMTGAKMSYRFFEQSFDSLVADRTLSQYMKENLELLGVHEFQEMEEWGGSSDIGNVSQVVPCAYVELDTGAVPSVFAHEEAFLDLVHGPKAQKSLYIAICAMAMSAWDFLNKK</sequence>
<dbReference type="GO" id="GO:0046657">
    <property type="term" value="P:folic acid catabolic process"/>
    <property type="evidence" value="ECO:0007669"/>
    <property type="project" value="TreeGrafter"/>
</dbReference>
<accession>A0A1U7NMC8</accession>
<dbReference type="Pfam" id="PF07687">
    <property type="entry name" value="M20_dimer"/>
    <property type="match status" value="1"/>
</dbReference>
<dbReference type="GO" id="GO:0016805">
    <property type="term" value="F:dipeptidase activity"/>
    <property type="evidence" value="ECO:0007669"/>
    <property type="project" value="InterPro"/>
</dbReference>
<evidence type="ECO:0000256" key="1">
    <source>
        <dbReference type="PIRNR" id="PIRNR037226"/>
    </source>
</evidence>
<dbReference type="PIRSF" id="PIRSF037226">
    <property type="entry name" value="Amidohydrolase_ACY1L2_prd"/>
    <property type="match status" value="1"/>
</dbReference>
<evidence type="ECO:0000313" key="4">
    <source>
        <dbReference type="Proteomes" id="UP000186705"/>
    </source>
</evidence>
<name>A0A1U7NMC8_9FIRM</name>
<dbReference type="GO" id="GO:0071713">
    <property type="term" value="F:para-aminobenzoyl-glutamate hydrolase activity"/>
    <property type="evidence" value="ECO:0007669"/>
    <property type="project" value="TreeGrafter"/>
</dbReference>
<dbReference type="Gene3D" id="3.40.630.10">
    <property type="entry name" value="Zn peptidases"/>
    <property type="match status" value="1"/>
</dbReference>
<dbReference type="RefSeq" id="WP_076341489.1">
    <property type="nucleotide sequence ID" value="NZ_JBGNFS010000009.1"/>
</dbReference>
<dbReference type="SUPFAM" id="SSF53187">
    <property type="entry name" value="Zn-dependent exopeptidases"/>
    <property type="match status" value="1"/>
</dbReference>
<protein>
    <recommendedName>
        <fullName evidence="1">Peptidase M20 domain-containing protein 2</fullName>
    </recommendedName>
</protein>
<dbReference type="NCBIfam" id="TIGR01891">
    <property type="entry name" value="amidohydrolases"/>
    <property type="match status" value="1"/>
</dbReference>
<dbReference type="OrthoDB" id="9781032at2"/>
<dbReference type="InterPro" id="IPR011650">
    <property type="entry name" value="Peptidase_M20_dimer"/>
</dbReference>
<dbReference type="STRING" id="1862672.BO225_06640"/>
<gene>
    <name evidence="3" type="ORF">BO225_06640</name>
</gene>
<dbReference type="Pfam" id="PF01546">
    <property type="entry name" value="Peptidase_M20"/>
    <property type="match status" value="1"/>
</dbReference>
<dbReference type="InterPro" id="IPR052030">
    <property type="entry name" value="Peptidase_M20/M20A_hydrolases"/>
</dbReference>
<organism evidence="3 4">
    <name type="scientific">Dubosiella newyorkensis</name>
    <dbReference type="NCBI Taxonomy" id="1862672"/>
    <lineage>
        <taxon>Bacteria</taxon>
        <taxon>Bacillati</taxon>
        <taxon>Bacillota</taxon>
        <taxon>Erysipelotrichia</taxon>
        <taxon>Erysipelotrichales</taxon>
        <taxon>Erysipelotrichaceae</taxon>
        <taxon>Dubosiella</taxon>
    </lineage>
</organism>
<keyword evidence="4" id="KW-1185">Reference proteome</keyword>
<dbReference type="AlphaFoldDB" id="A0A1U7NMC8"/>
<dbReference type="Proteomes" id="UP000186705">
    <property type="component" value="Unassembled WGS sequence"/>
</dbReference>
<dbReference type="InterPro" id="IPR017439">
    <property type="entry name" value="Amidohydrolase"/>
</dbReference>
<dbReference type="EMBL" id="MPKA01000066">
    <property type="protein sequence ID" value="OLU46319.1"/>
    <property type="molecule type" value="Genomic_DNA"/>
</dbReference>
<comment type="similarity">
    <text evidence="1">Belongs to the peptidase M20A family.</text>
</comment>
<dbReference type="GeneID" id="78275620"/>
<dbReference type="FunFam" id="3.30.70.360:FF:000004">
    <property type="entry name" value="Peptidase M20 domain-containing protein 2"/>
    <property type="match status" value="1"/>
</dbReference>
<feature type="domain" description="Peptidase M20 dimerisation" evidence="2">
    <location>
        <begin position="173"/>
        <end position="261"/>
    </location>
</feature>
<proteinExistence type="inferred from homology"/>
<evidence type="ECO:0000313" key="3">
    <source>
        <dbReference type="EMBL" id="OLU46319.1"/>
    </source>
</evidence>
<comment type="caution">
    <text evidence="3">The sequence shown here is derived from an EMBL/GenBank/DDBJ whole genome shotgun (WGS) entry which is preliminary data.</text>
</comment>